<dbReference type="KEGG" id="pib:BBD41_24730"/>
<dbReference type="EMBL" id="CP016809">
    <property type="protein sequence ID" value="ANY75517.1"/>
    <property type="molecule type" value="Genomic_DNA"/>
</dbReference>
<dbReference type="RefSeq" id="WP_099479267.1">
    <property type="nucleotide sequence ID" value="NZ_CP016809.1"/>
</dbReference>
<name>A0A1B2E6I7_9BACL</name>
<gene>
    <name evidence="2" type="ORF">BBD41_24730</name>
</gene>
<dbReference type="AlphaFoldDB" id="A0A1B2E6I7"/>
<feature type="region of interest" description="Disordered" evidence="1">
    <location>
        <begin position="77"/>
        <end position="143"/>
    </location>
</feature>
<protein>
    <recommendedName>
        <fullName evidence="3">Aminodeoxychorismate lyase</fullName>
    </recommendedName>
</protein>
<organism evidence="2">
    <name type="scientific">Paenibacillus ihbetae</name>
    <dbReference type="NCBI Taxonomy" id="1870820"/>
    <lineage>
        <taxon>Bacteria</taxon>
        <taxon>Bacillati</taxon>
        <taxon>Bacillota</taxon>
        <taxon>Bacilli</taxon>
        <taxon>Bacillales</taxon>
        <taxon>Paenibacillaceae</taxon>
        <taxon>Paenibacillus</taxon>
    </lineage>
</organism>
<sequence>MIRNRTFMMGLGVGIVAGAVLLQLMLIGQGAQMTKASLTGELTKEELQAAAEAMDMQVLDKSEELMTAEQWEQKQLNVEPSGGGEQPEAGEQDKPSEPVDTGTDKPVTPKQPEQPDEPEAAKTKETQQTAAPPKPKTPAKAQAPISVSVPAGNNLSDVADSLLAAGVIKDRQAFIDKATDKKINRFIQSGTYTFTAGEDFGSIIAKITAKPSN</sequence>
<evidence type="ECO:0000313" key="2">
    <source>
        <dbReference type="EMBL" id="ANY75517.1"/>
    </source>
</evidence>
<proteinExistence type="predicted"/>
<evidence type="ECO:0000256" key="1">
    <source>
        <dbReference type="SAM" id="MobiDB-lite"/>
    </source>
</evidence>
<accession>A0A1B2E6I7</accession>
<evidence type="ECO:0008006" key="3">
    <source>
        <dbReference type="Google" id="ProtNLM"/>
    </source>
</evidence>
<reference evidence="2" key="1">
    <citation type="submission" date="2016-08" db="EMBL/GenBank/DDBJ databases">
        <title>Complete Genome Seqeunce of Paenibacillus sp. nov. IHBB 9852 from high altitute lake of Indian trans-Himalayas.</title>
        <authorList>
            <person name="Kiran S."/>
            <person name="Swarnkar M.K."/>
            <person name="Rana A."/>
            <person name="Tewari R."/>
            <person name="Gulati A."/>
        </authorList>
    </citation>
    <scope>NUCLEOTIDE SEQUENCE [LARGE SCALE GENOMIC DNA]</scope>
    <source>
        <strain evidence="2">IHBB 9852</strain>
    </source>
</reference>
<dbReference type="Gene3D" id="3.30.1490.480">
    <property type="entry name" value="Endolytic murein transglycosylase"/>
    <property type="match status" value="1"/>
</dbReference>